<sequence>MAENAEIEILDYDVLIKIFSYLNFYDRVRVGLECSRWNYDEIDTQNALLYHYISDYTSEGLSTNIYKLLKQSRNLKHVELTCWGSRSCERFLKYVPKKSLKYLSISLRLQPTTKNEWGLAVNKVLKKMPRLKSLELQCVPIGNLSSIEGKQTLKALFIGMPDLKNIEFNRSLCTATKSSLTKIDRV</sequence>
<proteinExistence type="predicted"/>
<dbReference type="InterPro" id="IPR032675">
    <property type="entry name" value="LRR_dom_sf"/>
</dbReference>
<organism evidence="2 3">
    <name type="scientific">Microctonus aethiopoides</name>
    <dbReference type="NCBI Taxonomy" id="144406"/>
    <lineage>
        <taxon>Eukaryota</taxon>
        <taxon>Metazoa</taxon>
        <taxon>Ecdysozoa</taxon>
        <taxon>Arthropoda</taxon>
        <taxon>Hexapoda</taxon>
        <taxon>Insecta</taxon>
        <taxon>Pterygota</taxon>
        <taxon>Neoptera</taxon>
        <taxon>Endopterygota</taxon>
        <taxon>Hymenoptera</taxon>
        <taxon>Apocrita</taxon>
        <taxon>Ichneumonoidea</taxon>
        <taxon>Braconidae</taxon>
        <taxon>Euphorinae</taxon>
        <taxon>Microctonus</taxon>
    </lineage>
</organism>
<feature type="domain" description="F-box" evidence="1">
    <location>
        <begin position="13"/>
        <end position="38"/>
    </location>
</feature>
<protein>
    <recommendedName>
        <fullName evidence="1">F-box domain-containing protein</fullName>
    </recommendedName>
</protein>
<dbReference type="InterPro" id="IPR036047">
    <property type="entry name" value="F-box-like_dom_sf"/>
</dbReference>
<keyword evidence="3" id="KW-1185">Reference proteome</keyword>
<evidence type="ECO:0000313" key="3">
    <source>
        <dbReference type="Proteomes" id="UP001168990"/>
    </source>
</evidence>
<comment type="caution">
    <text evidence="2">The sequence shown here is derived from an EMBL/GenBank/DDBJ whole genome shotgun (WGS) entry which is preliminary data.</text>
</comment>
<name>A0AA39F7M4_9HYME</name>
<evidence type="ECO:0000313" key="2">
    <source>
        <dbReference type="EMBL" id="KAK0164329.1"/>
    </source>
</evidence>
<dbReference type="Proteomes" id="UP001168990">
    <property type="component" value="Unassembled WGS sequence"/>
</dbReference>
<evidence type="ECO:0000259" key="1">
    <source>
        <dbReference type="Pfam" id="PF12937"/>
    </source>
</evidence>
<dbReference type="Gene3D" id="1.20.1280.50">
    <property type="match status" value="1"/>
</dbReference>
<gene>
    <name evidence="2" type="ORF">PV328_002970</name>
</gene>
<dbReference type="Gene3D" id="3.80.10.10">
    <property type="entry name" value="Ribonuclease Inhibitor"/>
    <property type="match status" value="1"/>
</dbReference>
<reference evidence="2" key="1">
    <citation type="journal article" date="2023" name="bioRxiv">
        <title>Scaffold-level genome assemblies of two parasitoid biocontrol wasps reveal the parthenogenesis mechanism and an associated novel virus.</title>
        <authorList>
            <person name="Inwood S."/>
            <person name="Skelly J."/>
            <person name="Guhlin J."/>
            <person name="Harrop T."/>
            <person name="Goldson S."/>
            <person name="Dearden P."/>
        </authorList>
    </citation>
    <scope>NUCLEOTIDE SEQUENCE</scope>
    <source>
        <strain evidence="2">Irish</strain>
        <tissue evidence="2">Whole body</tissue>
    </source>
</reference>
<dbReference type="EMBL" id="JAQQBS010001422">
    <property type="protein sequence ID" value="KAK0164329.1"/>
    <property type="molecule type" value="Genomic_DNA"/>
</dbReference>
<dbReference type="SUPFAM" id="SSF81383">
    <property type="entry name" value="F-box domain"/>
    <property type="match status" value="1"/>
</dbReference>
<reference evidence="2" key="2">
    <citation type="submission" date="2023-03" db="EMBL/GenBank/DDBJ databases">
        <authorList>
            <person name="Inwood S.N."/>
            <person name="Skelly J.G."/>
            <person name="Guhlin J."/>
            <person name="Harrop T.W.R."/>
            <person name="Goldson S.G."/>
            <person name="Dearden P.K."/>
        </authorList>
    </citation>
    <scope>NUCLEOTIDE SEQUENCE</scope>
    <source>
        <strain evidence="2">Irish</strain>
        <tissue evidence="2">Whole body</tissue>
    </source>
</reference>
<accession>A0AA39F7M4</accession>
<dbReference type="AlphaFoldDB" id="A0AA39F7M4"/>
<dbReference type="Pfam" id="PF12937">
    <property type="entry name" value="F-box-like"/>
    <property type="match status" value="1"/>
</dbReference>
<dbReference type="InterPro" id="IPR001810">
    <property type="entry name" value="F-box_dom"/>
</dbReference>